<accession>A0AAD8A687</accession>
<keyword evidence="1" id="KW-0472">Membrane</keyword>
<dbReference type="AlphaFoldDB" id="A0AAD8A687"/>
<feature type="non-terminal residue" evidence="2">
    <location>
        <position position="144"/>
    </location>
</feature>
<evidence type="ECO:0000313" key="3">
    <source>
        <dbReference type="Proteomes" id="UP001233999"/>
    </source>
</evidence>
<gene>
    <name evidence="2" type="ORF">L9F63_015549</name>
</gene>
<keyword evidence="1" id="KW-1133">Transmembrane helix</keyword>
<sequence>CSTSGPELSSLVTMTTVTNFHSLLRIQTLFQVSSLLYVYFTCTTPGFPVENQVNNFKFVNIFSRSDNIMELFSQYCLAHLARLPAYLDTISFSIWNTVYYSRQLSIVFWFCIVVLVTFVAHSRVLGFWVTLFNYAHLPLQQHFS</sequence>
<keyword evidence="3" id="KW-1185">Reference proteome</keyword>
<feature type="transmembrane region" description="Helical" evidence="1">
    <location>
        <begin position="106"/>
        <end position="129"/>
    </location>
</feature>
<feature type="non-terminal residue" evidence="2">
    <location>
        <position position="1"/>
    </location>
</feature>
<dbReference type="EMBL" id="JASPKZ010003806">
    <property type="protein sequence ID" value="KAJ9592771.1"/>
    <property type="molecule type" value="Genomic_DNA"/>
</dbReference>
<evidence type="ECO:0000256" key="1">
    <source>
        <dbReference type="SAM" id="Phobius"/>
    </source>
</evidence>
<evidence type="ECO:0000313" key="2">
    <source>
        <dbReference type="EMBL" id="KAJ9592771.1"/>
    </source>
</evidence>
<protein>
    <submittedName>
        <fullName evidence="2">Uncharacterized protein</fullName>
    </submittedName>
</protein>
<reference evidence="2" key="1">
    <citation type="journal article" date="2023" name="IScience">
        <title>Live-bearing cockroach genome reveals convergent evolutionary mechanisms linked to viviparity in insects and beyond.</title>
        <authorList>
            <person name="Fouks B."/>
            <person name="Harrison M.C."/>
            <person name="Mikhailova A.A."/>
            <person name="Marchal E."/>
            <person name="English S."/>
            <person name="Carruthers M."/>
            <person name="Jennings E.C."/>
            <person name="Chiamaka E.L."/>
            <person name="Frigard R.A."/>
            <person name="Pippel M."/>
            <person name="Attardo G.M."/>
            <person name="Benoit J.B."/>
            <person name="Bornberg-Bauer E."/>
            <person name="Tobe S.S."/>
        </authorList>
    </citation>
    <scope>NUCLEOTIDE SEQUENCE</scope>
    <source>
        <strain evidence="2">Stay&amp;Tobe</strain>
    </source>
</reference>
<name>A0AAD8A687_DIPPU</name>
<dbReference type="Proteomes" id="UP001233999">
    <property type="component" value="Unassembled WGS sequence"/>
</dbReference>
<organism evidence="2 3">
    <name type="scientific">Diploptera punctata</name>
    <name type="common">Pacific beetle cockroach</name>
    <dbReference type="NCBI Taxonomy" id="6984"/>
    <lineage>
        <taxon>Eukaryota</taxon>
        <taxon>Metazoa</taxon>
        <taxon>Ecdysozoa</taxon>
        <taxon>Arthropoda</taxon>
        <taxon>Hexapoda</taxon>
        <taxon>Insecta</taxon>
        <taxon>Pterygota</taxon>
        <taxon>Neoptera</taxon>
        <taxon>Polyneoptera</taxon>
        <taxon>Dictyoptera</taxon>
        <taxon>Blattodea</taxon>
        <taxon>Blaberoidea</taxon>
        <taxon>Blaberidae</taxon>
        <taxon>Diplopterinae</taxon>
        <taxon>Diploptera</taxon>
    </lineage>
</organism>
<reference evidence="2" key="2">
    <citation type="submission" date="2023-05" db="EMBL/GenBank/DDBJ databases">
        <authorList>
            <person name="Fouks B."/>
        </authorList>
    </citation>
    <scope>NUCLEOTIDE SEQUENCE</scope>
    <source>
        <strain evidence="2">Stay&amp;Tobe</strain>
        <tissue evidence="2">Testes</tissue>
    </source>
</reference>
<keyword evidence="1" id="KW-0812">Transmembrane</keyword>
<proteinExistence type="predicted"/>
<comment type="caution">
    <text evidence="2">The sequence shown here is derived from an EMBL/GenBank/DDBJ whole genome shotgun (WGS) entry which is preliminary data.</text>
</comment>